<dbReference type="AlphaFoldDB" id="A0A0L8V7W8"/>
<organism evidence="2 3">
    <name type="scientific">Sunxiuqinia dokdonensis</name>
    <dbReference type="NCBI Taxonomy" id="1409788"/>
    <lineage>
        <taxon>Bacteria</taxon>
        <taxon>Pseudomonadati</taxon>
        <taxon>Bacteroidota</taxon>
        <taxon>Bacteroidia</taxon>
        <taxon>Marinilabiliales</taxon>
        <taxon>Prolixibacteraceae</taxon>
        <taxon>Sunxiuqinia</taxon>
    </lineage>
</organism>
<comment type="caution">
    <text evidence="2">The sequence shown here is derived from an EMBL/GenBank/DDBJ whole genome shotgun (WGS) entry which is preliminary data.</text>
</comment>
<reference evidence="3" key="1">
    <citation type="submission" date="2015-07" db="EMBL/GenBank/DDBJ databases">
        <title>Genome sequencing of Sunxiuqinia dokdonensis strain SK.</title>
        <authorList>
            <person name="Ahn S."/>
            <person name="Kim B.-C."/>
        </authorList>
    </citation>
    <scope>NUCLEOTIDE SEQUENCE [LARGE SCALE GENOMIC DNA]</scope>
    <source>
        <strain evidence="3">SK</strain>
    </source>
</reference>
<feature type="chain" id="PRO_5005591658" description="DUF5045 domain-containing protein" evidence="1">
    <location>
        <begin position="28"/>
        <end position="241"/>
    </location>
</feature>
<dbReference type="STRING" id="1409788.NC99_25650"/>
<dbReference type="RefSeq" id="WP_053183915.1">
    <property type="nucleotide sequence ID" value="NZ_LGIA01000159.1"/>
</dbReference>
<evidence type="ECO:0000256" key="1">
    <source>
        <dbReference type="SAM" id="SignalP"/>
    </source>
</evidence>
<keyword evidence="1" id="KW-0732">Signal</keyword>
<evidence type="ECO:0000313" key="3">
    <source>
        <dbReference type="Proteomes" id="UP000036958"/>
    </source>
</evidence>
<feature type="signal peptide" evidence="1">
    <location>
        <begin position="1"/>
        <end position="27"/>
    </location>
</feature>
<evidence type="ECO:0000313" key="2">
    <source>
        <dbReference type="EMBL" id="KOH44580.1"/>
    </source>
</evidence>
<dbReference type="EMBL" id="LGIA01000159">
    <property type="protein sequence ID" value="KOH44580.1"/>
    <property type="molecule type" value="Genomic_DNA"/>
</dbReference>
<proteinExistence type="predicted"/>
<name>A0A0L8V7W8_9BACT</name>
<evidence type="ECO:0008006" key="4">
    <source>
        <dbReference type="Google" id="ProtNLM"/>
    </source>
</evidence>
<accession>A0A0L8V7W8</accession>
<keyword evidence="3" id="KW-1185">Reference proteome</keyword>
<gene>
    <name evidence="2" type="ORF">NC99_25650</name>
</gene>
<sequence length="241" mass="27975">MKLIFPLLGMTMSVMLATAVFPPKVNAQLLNVKPWHGYYPEMNGSYPLSFVAFKGWLFPVPHVFVRTWPTHYYVEVGALPVSDAEGYADLLRINLMKIVSRLIEKSQMKDRHDETAQIKVYTQEQKEIEKLLFDSRSDELPDVYDIAGGFIRLYESINRLDKLENRQRVKQILEKEADGLLSRFISVNLLQTDHGQKLEAFSEIRGELSRQTGDADYTYRKVHHYQFHANNVSQSYSFLTH</sequence>
<dbReference type="OrthoDB" id="1121542at2"/>
<protein>
    <recommendedName>
        <fullName evidence="4">DUF5045 domain-containing protein</fullName>
    </recommendedName>
</protein>
<dbReference type="Proteomes" id="UP000036958">
    <property type="component" value="Unassembled WGS sequence"/>
</dbReference>